<dbReference type="InterPro" id="IPR001584">
    <property type="entry name" value="Integrase_cat-core"/>
</dbReference>
<dbReference type="PROSITE" id="PS50994">
    <property type="entry name" value="INTEGRASE"/>
    <property type="match status" value="1"/>
</dbReference>
<dbReference type="Proteomes" id="UP000240530">
    <property type="component" value="Unassembled WGS sequence"/>
</dbReference>
<dbReference type="SUPFAM" id="SSF53098">
    <property type="entry name" value="Ribonuclease H-like"/>
    <property type="match status" value="1"/>
</dbReference>
<dbReference type="AlphaFoldDB" id="A0A2T3KU85"/>
<dbReference type="GO" id="GO:0003676">
    <property type="term" value="F:nucleic acid binding"/>
    <property type="evidence" value="ECO:0007669"/>
    <property type="project" value="InterPro"/>
</dbReference>
<evidence type="ECO:0000313" key="2">
    <source>
        <dbReference type="EMBL" id="PSV10300.1"/>
    </source>
</evidence>
<dbReference type="InterPro" id="IPR036397">
    <property type="entry name" value="RNaseH_sf"/>
</dbReference>
<dbReference type="InterPro" id="IPR012337">
    <property type="entry name" value="RNaseH-like_sf"/>
</dbReference>
<feature type="domain" description="Integrase catalytic" evidence="1">
    <location>
        <begin position="218"/>
        <end position="427"/>
    </location>
</feature>
<evidence type="ECO:0000313" key="3">
    <source>
        <dbReference type="Proteomes" id="UP000240530"/>
    </source>
</evidence>
<proteinExistence type="predicted"/>
<organism evidence="2 3">
    <name type="scientific">Photobacterium leiognathi subsp. mandapamensis</name>
    <name type="common">Photobacterium mandapamensis</name>
    <dbReference type="NCBI Taxonomy" id="48408"/>
    <lineage>
        <taxon>Bacteria</taxon>
        <taxon>Pseudomonadati</taxon>
        <taxon>Pseudomonadota</taxon>
        <taxon>Gammaproteobacteria</taxon>
        <taxon>Vibrionales</taxon>
        <taxon>Vibrionaceae</taxon>
        <taxon>Photobacterium</taxon>
    </lineage>
</organism>
<comment type="caution">
    <text evidence="2">The sequence shown here is derived from an EMBL/GenBank/DDBJ whole genome shotgun (WGS) entry which is preliminary data.</text>
</comment>
<dbReference type="RefSeq" id="WP_107185302.1">
    <property type="nucleotide sequence ID" value="NZ_JAWQGC010000001.1"/>
</dbReference>
<protein>
    <submittedName>
        <fullName evidence="2">Transposase</fullName>
    </submittedName>
</protein>
<name>A0A2T3KU85_PHOLD</name>
<sequence length="635" mass="73932">METKSGFSDESEDENIHDNWSVRSEREIEVIKNQYRKLSETTLIQRDLDSFEPQLKKQAIERFKLLSWLAKDLGTKGWTPKNIEPLLDKYINKFDMDRPSTRTVNRWYKAYRESHGDIKSLVNRHHDKGSKEPKIKGDEAFYWQAVERLLQAERPSVARAYEYYKDSITLANETIVSGSIPIVSYKTFHKRVKKIPPYTVAFEQLGKYLADKLFRYYSSHKPPTRILERVEIDHTPLDLVLLDDELFVPLGRPYLTMLIDVFSGCIIGFHLGFLAPSYVSVSKAIIHAVKPKDYIHDLDIVFENEWLCQGKIECLVVDNGAEFWSESLDNACIEANIRIQYNSVRKPWLKPFIERSFGVINECFLDVIPGKTFSNILEKDEYDVSQHAVMRFSTFVEEFHRWIVDVHNASMDSKGKRVPNYYWKKGCDALPPLAMMKDELDYFSLIMGVLEKRALTEKGIQFKELFYNSQALSDYRKEYPQTTESRIKTIKIDPDDLSHIFVYLEELSGYLKLPCNDPVGYTHKLSLHQHIVILRAHKKFMSDQVNPESLARARMALHDRIAEEQDELARSRSKNRFKAKRLKKQAGFANIGSDKKGTIKLDELKVSMGEKKVKNAEMKQPLTLWDNVLKDLDDE</sequence>
<dbReference type="Pfam" id="PF09299">
    <property type="entry name" value="Mu-transpos_C"/>
    <property type="match status" value="1"/>
</dbReference>
<dbReference type="GO" id="GO:0015074">
    <property type="term" value="P:DNA integration"/>
    <property type="evidence" value="ECO:0007669"/>
    <property type="project" value="InterPro"/>
</dbReference>
<accession>A0A2T3KU85</accession>
<gene>
    <name evidence="2" type="ORF">C0W93_12640</name>
</gene>
<reference evidence="2 3" key="1">
    <citation type="submission" date="2018-03" db="EMBL/GenBank/DDBJ databases">
        <title>Whole genome sequencing of Histamine producing bacteria.</title>
        <authorList>
            <person name="Butler K."/>
        </authorList>
    </citation>
    <scope>NUCLEOTIDE SEQUENCE [LARGE SCALE GENOMIC DNA]</scope>
    <source>
        <strain evidence="2 3">Res.4.1</strain>
    </source>
</reference>
<evidence type="ECO:0000259" key="1">
    <source>
        <dbReference type="PROSITE" id="PS50994"/>
    </source>
</evidence>
<dbReference type="InterPro" id="IPR015378">
    <property type="entry name" value="Transposase-like_Mu_C"/>
</dbReference>
<dbReference type="EMBL" id="PYNS01000013">
    <property type="protein sequence ID" value="PSV10300.1"/>
    <property type="molecule type" value="Genomic_DNA"/>
</dbReference>
<dbReference type="Gene3D" id="3.30.420.10">
    <property type="entry name" value="Ribonuclease H-like superfamily/Ribonuclease H"/>
    <property type="match status" value="1"/>
</dbReference>